<accession>A0ABW7HSQ9</accession>
<proteinExistence type="predicted"/>
<organism evidence="2 3">
    <name type="scientific">Streptomyces chitinivorans</name>
    <dbReference type="NCBI Taxonomy" id="1257027"/>
    <lineage>
        <taxon>Bacteria</taxon>
        <taxon>Bacillati</taxon>
        <taxon>Actinomycetota</taxon>
        <taxon>Actinomycetes</taxon>
        <taxon>Kitasatosporales</taxon>
        <taxon>Streptomycetaceae</taxon>
        <taxon>Streptomyces</taxon>
    </lineage>
</organism>
<evidence type="ECO:0000313" key="2">
    <source>
        <dbReference type="EMBL" id="MFH0248900.1"/>
    </source>
</evidence>
<dbReference type="Proteomes" id="UP001607069">
    <property type="component" value="Unassembled WGS sequence"/>
</dbReference>
<dbReference type="RefSeq" id="WP_279951147.1">
    <property type="nucleotide sequence ID" value="NZ_BAABEN010000027.1"/>
</dbReference>
<reference evidence="2 3" key="1">
    <citation type="submission" date="2024-10" db="EMBL/GenBank/DDBJ databases">
        <authorList>
            <person name="Cho J.-C."/>
        </authorList>
    </citation>
    <scope>NUCLEOTIDE SEQUENCE [LARGE SCALE GENOMIC DNA]</scope>
    <source>
        <strain evidence="2 3">KCTC29696</strain>
    </source>
</reference>
<keyword evidence="3" id="KW-1185">Reference proteome</keyword>
<name>A0ABW7HSQ9_9ACTN</name>
<protein>
    <submittedName>
        <fullName evidence="2">Uncharacterized protein</fullName>
    </submittedName>
</protein>
<sequence length="64" mass="6536">MAVPCGETVSTPGTGPGRRDALAVSVPLVFERRSCGGGAKGERYFDQALTKAARPSGAGETRKG</sequence>
<comment type="caution">
    <text evidence="2">The sequence shown here is derived from an EMBL/GenBank/DDBJ whole genome shotgun (WGS) entry which is preliminary data.</text>
</comment>
<evidence type="ECO:0000313" key="3">
    <source>
        <dbReference type="Proteomes" id="UP001607069"/>
    </source>
</evidence>
<dbReference type="EMBL" id="JBIHMK010000036">
    <property type="protein sequence ID" value="MFH0248900.1"/>
    <property type="molecule type" value="Genomic_DNA"/>
</dbReference>
<gene>
    <name evidence="2" type="ORF">ACG5V6_11810</name>
</gene>
<evidence type="ECO:0000256" key="1">
    <source>
        <dbReference type="SAM" id="MobiDB-lite"/>
    </source>
</evidence>
<feature type="region of interest" description="Disordered" evidence="1">
    <location>
        <begin position="1"/>
        <end position="20"/>
    </location>
</feature>